<protein>
    <submittedName>
        <fullName evidence="2">NAD(P)/FAD-dependent oxidoreductase</fullName>
    </submittedName>
</protein>
<dbReference type="Gene3D" id="3.50.50.60">
    <property type="entry name" value="FAD/NAD(P)-binding domain"/>
    <property type="match status" value="2"/>
</dbReference>
<dbReference type="Proteomes" id="UP000306635">
    <property type="component" value="Unassembled WGS sequence"/>
</dbReference>
<dbReference type="AlphaFoldDB" id="A0A5R9RIL4"/>
<evidence type="ECO:0000313" key="3">
    <source>
        <dbReference type="Proteomes" id="UP000306635"/>
    </source>
</evidence>
<dbReference type="SUPFAM" id="SSF51905">
    <property type="entry name" value="FAD/NAD(P)-binding domain"/>
    <property type="match status" value="1"/>
</dbReference>
<dbReference type="RefSeq" id="WP_138524283.1">
    <property type="nucleotide sequence ID" value="NZ_JAOCBK010000002.1"/>
</dbReference>
<gene>
    <name evidence="2" type="ORF">FAS41_16985</name>
</gene>
<reference evidence="2 3" key="1">
    <citation type="submission" date="2019-04" db="EMBL/GenBank/DDBJ databases">
        <authorList>
            <person name="Li M."/>
        </authorList>
    </citation>
    <scope>NUCLEOTIDE SEQUENCE [LARGE SCALE GENOMIC DNA]</scope>
    <source>
        <strain evidence="2 3">LAM1902</strain>
    </source>
</reference>
<evidence type="ECO:0000259" key="1">
    <source>
        <dbReference type="Pfam" id="PF01593"/>
    </source>
</evidence>
<dbReference type="InterPro" id="IPR002937">
    <property type="entry name" value="Amino_oxidase"/>
</dbReference>
<dbReference type="PANTHER" id="PTHR42923">
    <property type="entry name" value="PROTOPORPHYRINOGEN OXIDASE"/>
    <property type="match status" value="1"/>
</dbReference>
<accession>A0A5R9RIL4</accession>
<proteinExistence type="predicted"/>
<name>A0A5R9RIL4_9PSED</name>
<organism evidence="2 3">
    <name type="scientific">Pseudomonas nicosulfuronedens</name>
    <dbReference type="NCBI Taxonomy" id="2571105"/>
    <lineage>
        <taxon>Bacteria</taxon>
        <taxon>Pseudomonadati</taxon>
        <taxon>Pseudomonadota</taxon>
        <taxon>Gammaproteobacteria</taxon>
        <taxon>Pseudomonadales</taxon>
        <taxon>Pseudomonadaceae</taxon>
        <taxon>Pseudomonas</taxon>
    </lineage>
</organism>
<dbReference type="NCBIfam" id="NF005560">
    <property type="entry name" value="PRK07233.1"/>
    <property type="match status" value="1"/>
</dbReference>
<dbReference type="Pfam" id="PF01593">
    <property type="entry name" value="Amino_oxidase"/>
    <property type="match status" value="1"/>
</dbReference>
<dbReference type="OrthoDB" id="9790219at2"/>
<dbReference type="PRINTS" id="PR00419">
    <property type="entry name" value="ADXRDTASE"/>
</dbReference>
<comment type="caution">
    <text evidence="2">The sequence shown here is derived from an EMBL/GenBank/DDBJ whole genome shotgun (WGS) entry which is preliminary data.</text>
</comment>
<feature type="domain" description="Amine oxidase" evidence="1">
    <location>
        <begin position="16"/>
        <end position="399"/>
    </location>
</feature>
<dbReference type="GO" id="GO:0016491">
    <property type="term" value="F:oxidoreductase activity"/>
    <property type="evidence" value="ECO:0007669"/>
    <property type="project" value="InterPro"/>
</dbReference>
<keyword evidence="3" id="KW-1185">Reference proteome</keyword>
<dbReference type="InterPro" id="IPR036188">
    <property type="entry name" value="FAD/NAD-bd_sf"/>
</dbReference>
<dbReference type="InterPro" id="IPR050464">
    <property type="entry name" value="Zeta_carotene_desat/Oxidored"/>
</dbReference>
<sequence>MKDNQRIAVLGAGPMGLAVAYQLVRDGHRPVIFEADDRVGGMTAHFDFGGLSIERYYHFHCISDHAFLKVLEELGLSERMNWVETKMGYWYQNKVQPWGNPIALLKFSGLSLIAKFRYGLHAFLSTKRNDWKPLDHVEATGWIKRWVGTEAYEVLWRRLFDYKFYNYTSNLSAAWIWSRIRRIGRSRYSLFKEKLGYLDGGSETLLHGLRDYIQQHGGEFRLATPVSKVVMEDGKIRGVEAGGEQHTFDKVISTIPMPYVPRLMPDLPEAILKAFGSVNNIAVVCVIAKLRKAVTENFWLNTNDPDMDIPGLVEYSNLRPLDEHIVYVPFYMPGEHPKFQEPDQAFLDKVKRYLQKINPQLADSDFLELRASRYRYAQPICDPGYLEHLPPVELPVEGLWAADTSYYYPEDRGISESIDFGRKMAIQAAAK</sequence>
<dbReference type="PANTHER" id="PTHR42923:SF46">
    <property type="entry name" value="AMINE OXIDASE"/>
    <property type="match status" value="1"/>
</dbReference>
<dbReference type="EMBL" id="SWDV01000022">
    <property type="protein sequence ID" value="TLX75043.1"/>
    <property type="molecule type" value="Genomic_DNA"/>
</dbReference>
<evidence type="ECO:0000313" key="2">
    <source>
        <dbReference type="EMBL" id="TLX75043.1"/>
    </source>
</evidence>